<keyword evidence="3" id="KW-0539">Nucleus</keyword>
<proteinExistence type="predicted"/>
<dbReference type="AlphaFoldDB" id="A0A059AMH1"/>
<accession>A0A059AMH1</accession>
<sequence length="469" mass="51369">QPPLKWRLVSGAPEEVRHLSSPSATRRFGSISEGKSNLPEIAIAACRMGPQMNFRNLADVPAAERSTGGQPGIPPLSRQSSVYSLTFNEFQNTWSGLSKDIGSINMDEFLKNIWTAEESQLQLQDMAPSGNGGEGGGQVGNLLRQGSLTLSRTISQKTVDEVWRELFKETEDVKEGSREGGDINLPERQRTLGEMTLEEFLVRAGVVREDTQMMARPGDNGVHEEMSQFTSNGLASSAAAGNDFIFSSKPAGSSLDFIGTRPTQLQQQPQPQPLEPPAPLFPKPETVSFATSVHLPNTAHIASPGSREAIGITHSSFNKALVHSGAMQAGGPCLGDLGRAGFAVESPAKLVSPDAISNNSTDVSSLSPVPYAFGRGRRSKDGLEKAIERRHRRMIKNRESAARSRARKQAYNMELEAEIARLKEINQELLRKQAEFMEMQKNQISQKVNGLYREDKRQCCLKRTLTGPW</sequence>
<dbReference type="InterPro" id="IPR004827">
    <property type="entry name" value="bZIP"/>
</dbReference>
<dbReference type="PANTHER" id="PTHR22952">
    <property type="entry name" value="CAMP-RESPONSE ELEMENT BINDING PROTEIN-RELATED"/>
    <property type="match status" value="1"/>
</dbReference>
<evidence type="ECO:0000256" key="3">
    <source>
        <dbReference type="ARBA" id="ARBA00023242"/>
    </source>
</evidence>
<dbReference type="PANTHER" id="PTHR22952:SF463">
    <property type="entry name" value="ABSCISIC ACID-INSENSITIVE 5-LIKE PROTEIN 7"/>
    <property type="match status" value="1"/>
</dbReference>
<dbReference type="GO" id="GO:0003677">
    <property type="term" value="F:DNA binding"/>
    <property type="evidence" value="ECO:0007669"/>
    <property type="project" value="UniProtKB-KW"/>
</dbReference>
<dbReference type="CDD" id="cd14707">
    <property type="entry name" value="bZIP_plant_BZIP46"/>
    <property type="match status" value="1"/>
</dbReference>
<comment type="subcellular location">
    <subcellularLocation>
        <location evidence="1">Nucleus</location>
    </subcellularLocation>
</comment>
<evidence type="ECO:0000256" key="2">
    <source>
        <dbReference type="ARBA" id="ARBA00023125"/>
    </source>
</evidence>
<dbReference type="Gene3D" id="1.20.5.170">
    <property type="match status" value="1"/>
</dbReference>
<dbReference type="GO" id="GO:0045893">
    <property type="term" value="P:positive regulation of DNA-templated transcription"/>
    <property type="evidence" value="ECO:0007669"/>
    <property type="project" value="InterPro"/>
</dbReference>
<dbReference type="Pfam" id="PF00170">
    <property type="entry name" value="bZIP_1"/>
    <property type="match status" value="1"/>
</dbReference>
<gene>
    <name evidence="6" type="ORF">EUGRSUZ_I01145</name>
</gene>
<feature type="coiled-coil region" evidence="4">
    <location>
        <begin position="405"/>
        <end position="442"/>
    </location>
</feature>
<evidence type="ECO:0000313" key="6">
    <source>
        <dbReference type="EMBL" id="KCW55207.1"/>
    </source>
</evidence>
<dbReference type="eggNOG" id="ENOG502QPP6">
    <property type="taxonomic scope" value="Eukaryota"/>
</dbReference>
<organism evidence="6">
    <name type="scientific">Eucalyptus grandis</name>
    <name type="common">Flooded gum</name>
    <dbReference type="NCBI Taxonomy" id="71139"/>
    <lineage>
        <taxon>Eukaryota</taxon>
        <taxon>Viridiplantae</taxon>
        <taxon>Streptophyta</taxon>
        <taxon>Embryophyta</taxon>
        <taxon>Tracheophyta</taxon>
        <taxon>Spermatophyta</taxon>
        <taxon>Magnoliopsida</taxon>
        <taxon>eudicotyledons</taxon>
        <taxon>Gunneridae</taxon>
        <taxon>Pentapetalae</taxon>
        <taxon>rosids</taxon>
        <taxon>malvids</taxon>
        <taxon>Myrtales</taxon>
        <taxon>Myrtaceae</taxon>
        <taxon>Myrtoideae</taxon>
        <taxon>Eucalypteae</taxon>
        <taxon>Eucalyptus</taxon>
    </lineage>
</organism>
<dbReference type="GO" id="GO:0005634">
    <property type="term" value="C:nucleus"/>
    <property type="evidence" value="ECO:0000318"/>
    <property type="project" value="GO_Central"/>
</dbReference>
<dbReference type="SUPFAM" id="SSF57959">
    <property type="entry name" value="Leucine zipper domain"/>
    <property type="match status" value="1"/>
</dbReference>
<dbReference type="InterPro" id="IPR046347">
    <property type="entry name" value="bZIP_sf"/>
</dbReference>
<name>A0A059AMH1_EUCGR</name>
<dbReference type="FunCoup" id="A0A059AMH1">
    <property type="interactions" value="172"/>
</dbReference>
<keyword evidence="2" id="KW-0238">DNA-binding</keyword>
<evidence type="ECO:0000256" key="1">
    <source>
        <dbReference type="ARBA" id="ARBA00004123"/>
    </source>
</evidence>
<dbReference type="STRING" id="71139.A0A059AMH1"/>
<evidence type="ECO:0000259" key="5">
    <source>
        <dbReference type="PROSITE" id="PS50217"/>
    </source>
</evidence>
<evidence type="ECO:0000256" key="4">
    <source>
        <dbReference type="SAM" id="Coils"/>
    </source>
</evidence>
<reference evidence="6" key="1">
    <citation type="submission" date="2013-07" db="EMBL/GenBank/DDBJ databases">
        <title>The genome of Eucalyptus grandis.</title>
        <authorList>
            <person name="Schmutz J."/>
            <person name="Hayes R."/>
            <person name="Myburg A."/>
            <person name="Tuskan G."/>
            <person name="Grattapaglia D."/>
            <person name="Rokhsar D.S."/>
        </authorList>
    </citation>
    <scope>NUCLEOTIDE SEQUENCE</scope>
    <source>
        <tissue evidence="6">Leaf extractions</tissue>
    </source>
</reference>
<keyword evidence="4" id="KW-0175">Coiled coil</keyword>
<dbReference type="PROSITE" id="PS50217">
    <property type="entry name" value="BZIP"/>
    <property type="match status" value="1"/>
</dbReference>
<dbReference type="PROSITE" id="PS00036">
    <property type="entry name" value="BZIP_BASIC"/>
    <property type="match status" value="1"/>
</dbReference>
<protein>
    <recommendedName>
        <fullName evidence="5">BZIP domain-containing protein</fullName>
    </recommendedName>
</protein>
<feature type="domain" description="BZIP" evidence="5">
    <location>
        <begin position="387"/>
        <end position="432"/>
    </location>
</feature>
<dbReference type="InterPro" id="IPR043452">
    <property type="entry name" value="BZIP46-like"/>
</dbReference>
<dbReference type="SMART" id="SM00338">
    <property type="entry name" value="BRLZ"/>
    <property type="match status" value="1"/>
</dbReference>
<dbReference type="InParanoid" id="A0A059AMH1"/>
<dbReference type="GO" id="GO:0003700">
    <property type="term" value="F:DNA-binding transcription factor activity"/>
    <property type="evidence" value="ECO:0007669"/>
    <property type="project" value="InterPro"/>
</dbReference>
<feature type="non-terminal residue" evidence="6">
    <location>
        <position position="1"/>
    </location>
</feature>
<dbReference type="OMA" id="NNSSQHM"/>
<dbReference type="EMBL" id="KK198761">
    <property type="protein sequence ID" value="KCW55207.1"/>
    <property type="molecule type" value="Genomic_DNA"/>
</dbReference>
<dbReference type="Gramene" id="KCW55207">
    <property type="protein sequence ID" value="KCW55207"/>
    <property type="gene ID" value="EUGRSUZ_I01145"/>
</dbReference>